<comment type="caution">
    <text evidence="2">The sequence shown here is derived from an EMBL/GenBank/DDBJ whole genome shotgun (WGS) entry which is preliminary data.</text>
</comment>
<gene>
    <name evidence="2" type="ORF">GIR22_00060</name>
</gene>
<dbReference type="RefSeq" id="WP_154741324.1">
    <property type="nucleotide sequence ID" value="NZ_JBHSTG010000004.1"/>
</dbReference>
<reference evidence="2 3" key="1">
    <citation type="submission" date="2019-11" db="EMBL/GenBank/DDBJ databases">
        <title>Pseudmonas karstica sp. nov. and Pseudomonas spelaei sp. nov. from caves.</title>
        <authorList>
            <person name="Zeman M."/>
        </authorList>
    </citation>
    <scope>NUCLEOTIDE SEQUENCE [LARGE SCALE GENOMIC DNA]</scope>
    <source>
        <strain evidence="2 3">CCM 7891</strain>
    </source>
</reference>
<proteinExistence type="predicted"/>
<dbReference type="InterPro" id="IPR011010">
    <property type="entry name" value="DNA_brk_join_enz"/>
</dbReference>
<evidence type="ECO:0008006" key="4">
    <source>
        <dbReference type="Google" id="ProtNLM"/>
    </source>
</evidence>
<accession>A0A7X2RMJ6</accession>
<evidence type="ECO:0000256" key="1">
    <source>
        <dbReference type="ARBA" id="ARBA00023172"/>
    </source>
</evidence>
<dbReference type="SUPFAM" id="SSF56349">
    <property type="entry name" value="DNA breaking-rejoining enzymes"/>
    <property type="match status" value="1"/>
</dbReference>
<dbReference type="Proteomes" id="UP000431485">
    <property type="component" value="Unassembled WGS sequence"/>
</dbReference>
<dbReference type="GO" id="GO:0003677">
    <property type="term" value="F:DNA binding"/>
    <property type="evidence" value="ECO:0007669"/>
    <property type="project" value="InterPro"/>
</dbReference>
<dbReference type="GO" id="GO:0006310">
    <property type="term" value="P:DNA recombination"/>
    <property type="evidence" value="ECO:0007669"/>
    <property type="project" value="UniProtKB-KW"/>
</dbReference>
<dbReference type="OrthoDB" id="6092950at2"/>
<dbReference type="GO" id="GO:0015074">
    <property type="term" value="P:DNA integration"/>
    <property type="evidence" value="ECO:0007669"/>
    <property type="project" value="InterPro"/>
</dbReference>
<name>A0A7X2RMJ6_9PSED</name>
<keyword evidence="3" id="KW-1185">Reference proteome</keyword>
<evidence type="ECO:0000313" key="2">
    <source>
        <dbReference type="EMBL" id="MTD17539.1"/>
    </source>
</evidence>
<evidence type="ECO:0000313" key="3">
    <source>
        <dbReference type="Proteomes" id="UP000431485"/>
    </source>
</evidence>
<dbReference type="InterPro" id="IPR013762">
    <property type="entry name" value="Integrase-like_cat_sf"/>
</dbReference>
<dbReference type="AlphaFoldDB" id="A0A7X2RMJ6"/>
<keyword evidence="1" id="KW-0233">DNA recombination</keyword>
<organism evidence="2 3">
    <name type="scientific">Pseudomonas karstica</name>
    <dbReference type="NCBI Taxonomy" id="1055468"/>
    <lineage>
        <taxon>Bacteria</taxon>
        <taxon>Pseudomonadati</taxon>
        <taxon>Pseudomonadota</taxon>
        <taxon>Gammaproteobacteria</taxon>
        <taxon>Pseudomonadales</taxon>
        <taxon>Pseudomonadaceae</taxon>
        <taxon>Pseudomonas</taxon>
    </lineage>
</organism>
<dbReference type="Gene3D" id="1.10.443.10">
    <property type="entry name" value="Intergrase catalytic core"/>
    <property type="match status" value="1"/>
</dbReference>
<sequence>MPNIEKVFYDENRRVQVVYQLRTETLGAVIAEEIMEAFSDVTGHYNCRSRDQAWRSVKKFVKYLCIIGFSTSSREVDVVSGFAEYLNKSDRLKKTNGTHYNIIKRIVSRIADESSQPAWSNQGLIFKSFTREAECSRDNAVSAEDLKNISAACKKAISDIKRTFSIRKRLMSDTLPEQEQYSQQDFKNLKKLIELEELGIWTQRQMASNGHATLGCSGLRKLIICKELTLPSVLPIYLMIMIQTAANPLSLMEINLDCLSNNPLDPNSAILLWEKNRASSPQRLSLLRAGNYSVPNLIQLVIEMTAPFRHLASAADKNLLFITRKGSKATRISVQSLHNYLKIFRDEHALTNFTFADIRRAVAELVYERTRSVQEVTSILQHRKKVTTHSYLRSNAVTQYKYERLAEFQGRMLEVVSRSKSADFQTVLGFSCSEPLAGAVAGSRKGEPCLEFLSCATCKNAIVPIDDPLAIARIVRAQEHLETLESESMLDHESRERFEKIYRPILNIIKNEIMYRVSTSTLNAALAVKSTIAELPVMT</sequence>
<protein>
    <recommendedName>
        <fullName evidence="4">Phage integrase family protein</fullName>
    </recommendedName>
</protein>
<dbReference type="EMBL" id="WLYI01000001">
    <property type="protein sequence ID" value="MTD17539.1"/>
    <property type="molecule type" value="Genomic_DNA"/>
</dbReference>